<organism evidence="11 12">
    <name type="scientific">Paenibacillus rhizosphaerae</name>
    <dbReference type="NCBI Taxonomy" id="297318"/>
    <lineage>
        <taxon>Bacteria</taxon>
        <taxon>Bacillati</taxon>
        <taxon>Bacillota</taxon>
        <taxon>Bacilli</taxon>
        <taxon>Bacillales</taxon>
        <taxon>Paenibacillaceae</taxon>
        <taxon>Paenibacillus</taxon>
    </lineage>
</organism>
<dbReference type="RefSeq" id="WP_183585188.1">
    <property type="nucleotide sequence ID" value="NZ_JACHXJ010000005.1"/>
</dbReference>
<dbReference type="AlphaFoldDB" id="A0A839U228"/>
<dbReference type="InterPro" id="IPR013525">
    <property type="entry name" value="ABC2_TM"/>
</dbReference>
<evidence type="ECO:0000259" key="10">
    <source>
        <dbReference type="PROSITE" id="PS51012"/>
    </source>
</evidence>
<feature type="transmembrane region" description="Helical" evidence="9">
    <location>
        <begin position="30"/>
        <end position="56"/>
    </location>
</feature>
<dbReference type="PANTHER" id="PTHR30413">
    <property type="entry name" value="INNER MEMBRANE TRANSPORT PERMEASE"/>
    <property type="match status" value="1"/>
</dbReference>
<comment type="caution">
    <text evidence="11">The sequence shown here is derived from an EMBL/GenBank/DDBJ whole genome shotgun (WGS) entry which is preliminary data.</text>
</comment>
<reference evidence="11 12" key="1">
    <citation type="submission" date="2020-08" db="EMBL/GenBank/DDBJ databases">
        <title>Genomic Encyclopedia of Type Strains, Phase III (KMG-III): the genomes of soil and plant-associated and newly described type strains.</title>
        <authorList>
            <person name="Whitman W."/>
        </authorList>
    </citation>
    <scope>NUCLEOTIDE SEQUENCE [LARGE SCALE GENOMIC DNA]</scope>
    <source>
        <strain evidence="11 12">CECT 5831</strain>
    </source>
</reference>
<feature type="transmembrane region" description="Helical" evidence="9">
    <location>
        <begin position="225"/>
        <end position="248"/>
    </location>
</feature>
<evidence type="ECO:0000256" key="6">
    <source>
        <dbReference type="ARBA" id="ARBA00022692"/>
    </source>
</evidence>
<comment type="caution">
    <text evidence="9">Lacks conserved residue(s) required for the propagation of feature annotation.</text>
</comment>
<feature type="domain" description="ABC transmembrane type-2" evidence="10">
    <location>
        <begin position="32"/>
        <end position="250"/>
    </location>
</feature>
<dbReference type="GO" id="GO:0043190">
    <property type="term" value="C:ATP-binding cassette (ABC) transporter complex"/>
    <property type="evidence" value="ECO:0007669"/>
    <property type="project" value="InterPro"/>
</dbReference>
<protein>
    <recommendedName>
        <fullName evidence="9">Transport permease protein</fullName>
    </recommendedName>
</protein>
<feature type="transmembrane region" description="Helical" evidence="9">
    <location>
        <begin position="173"/>
        <end position="193"/>
    </location>
</feature>
<dbReference type="InterPro" id="IPR047817">
    <property type="entry name" value="ABC2_TM_bact-type"/>
</dbReference>
<dbReference type="PROSITE" id="PS51012">
    <property type="entry name" value="ABC_TM2"/>
    <property type="match status" value="1"/>
</dbReference>
<proteinExistence type="inferred from homology"/>
<dbReference type="GO" id="GO:0140359">
    <property type="term" value="F:ABC-type transporter activity"/>
    <property type="evidence" value="ECO:0007669"/>
    <property type="project" value="InterPro"/>
</dbReference>
<dbReference type="PRINTS" id="PR00164">
    <property type="entry name" value="ABC2TRNSPORT"/>
</dbReference>
<evidence type="ECO:0000256" key="3">
    <source>
        <dbReference type="ARBA" id="ARBA00022448"/>
    </source>
</evidence>
<keyword evidence="8 9" id="KW-0472">Membrane</keyword>
<feature type="transmembrane region" description="Helical" evidence="9">
    <location>
        <begin position="107"/>
        <end position="128"/>
    </location>
</feature>
<evidence type="ECO:0000256" key="1">
    <source>
        <dbReference type="ARBA" id="ARBA00004429"/>
    </source>
</evidence>
<dbReference type="PANTHER" id="PTHR30413:SF8">
    <property type="entry name" value="TRANSPORT PERMEASE PROTEIN"/>
    <property type="match status" value="1"/>
</dbReference>
<dbReference type="InterPro" id="IPR000412">
    <property type="entry name" value="ABC_2_transport"/>
</dbReference>
<evidence type="ECO:0000313" key="11">
    <source>
        <dbReference type="EMBL" id="MBB3130937.1"/>
    </source>
</evidence>
<sequence length="258" mass="29989">MSSKYKNFVKYQDLFIELIRKDIKIKYRNSVLGIFWSMLNPLLMMIVLTVIFSNVFQQHIEHFPVYVLTGRLIYQFFSESTNFAMDSINNNGQLIRKVYVPKYLFPISRICSSFITTFISLIPLALVMAVTGVGFHWTNILVIIPLVCLLIISIGVGLLLSTITVFFRDIKHLYSIVLTVVMYMTPIFYPISIIPEQYKIIFEFNPLFGIVDIFRSVVIQGEVPMIWTVAITSIYSLLIFGVGLLMFYKKQDKFIYYL</sequence>
<evidence type="ECO:0000256" key="9">
    <source>
        <dbReference type="RuleBase" id="RU361157"/>
    </source>
</evidence>
<dbReference type="Proteomes" id="UP000517523">
    <property type="component" value="Unassembled WGS sequence"/>
</dbReference>
<comment type="subcellular location">
    <subcellularLocation>
        <location evidence="1">Cell inner membrane</location>
        <topology evidence="1">Multi-pass membrane protein</topology>
    </subcellularLocation>
    <subcellularLocation>
        <location evidence="9">Cell membrane</location>
        <topology evidence="9">Multi-pass membrane protein</topology>
    </subcellularLocation>
</comment>
<evidence type="ECO:0000256" key="8">
    <source>
        <dbReference type="ARBA" id="ARBA00023136"/>
    </source>
</evidence>
<keyword evidence="4 9" id="KW-1003">Cell membrane</keyword>
<evidence type="ECO:0000313" key="12">
    <source>
        <dbReference type="Proteomes" id="UP000517523"/>
    </source>
</evidence>
<gene>
    <name evidence="11" type="ORF">FHS19_005656</name>
</gene>
<name>A0A839U228_9BACL</name>
<keyword evidence="3 9" id="KW-0813">Transport</keyword>
<dbReference type="GO" id="GO:0015920">
    <property type="term" value="P:lipopolysaccharide transport"/>
    <property type="evidence" value="ECO:0007669"/>
    <property type="project" value="TreeGrafter"/>
</dbReference>
<keyword evidence="7 9" id="KW-1133">Transmembrane helix</keyword>
<evidence type="ECO:0000256" key="4">
    <source>
        <dbReference type="ARBA" id="ARBA00022475"/>
    </source>
</evidence>
<dbReference type="EMBL" id="JACHXJ010000005">
    <property type="protein sequence ID" value="MBB3130937.1"/>
    <property type="molecule type" value="Genomic_DNA"/>
</dbReference>
<keyword evidence="5" id="KW-0997">Cell inner membrane</keyword>
<feature type="transmembrane region" description="Helical" evidence="9">
    <location>
        <begin position="140"/>
        <end position="167"/>
    </location>
</feature>
<accession>A0A839U228</accession>
<evidence type="ECO:0000256" key="2">
    <source>
        <dbReference type="ARBA" id="ARBA00007783"/>
    </source>
</evidence>
<dbReference type="Pfam" id="PF01061">
    <property type="entry name" value="ABC2_membrane"/>
    <property type="match status" value="1"/>
</dbReference>
<keyword evidence="6 9" id="KW-0812">Transmembrane</keyword>
<comment type="similarity">
    <text evidence="2 9">Belongs to the ABC-2 integral membrane protein family.</text>
</comment>
<evidence type="ECO:0000256" key="5">
    <source>
        <dbReference type="ARBA" id="ARBA00022519"/>
    </source>
</evidence>
<evidence type="ECO:0000256" key="7">
    <source>
        <dbReference type="ARBA" id="ARBA00022989"/>
    </source>
</evidence>